<evidence type="ECO:0000313" key="4">
    <source>
        <dbReference type="Proteomes" id="UP000663828"/>
    </source>
</evidence>
<feature type="coiled-coil region" evidence="1">
    <location>
        <begin position="121"/>
        <end position="215"/>
    </location>
</feature>
<feature type="region of interest" description="Disordered" evidence="2">
    <location>
        <begin position="232"/>
        <end position="260"/>
    </location>
</feature>
<evidence type="ECO:0000313" key="3">
    <source>
        <dbReference type="EMBL" id="CAF1588485.1"/>
    </source>
</evidence>
<keyword evidence="4" id="KW-1185">Reference proteome</keyword>
<feature type="coiled-coil region" evidence="1">
    <location>
        <begin position="4"/>
        <end position="38"/>
    </location>
</feature>
<dbReference type="Proteomes" id="UP000663828">
    <property type="component" value="Unassembled WGS sequence"/>
</dbReference>
<sequence length="260" mass="29974">MQTVGKAKEDIPGLKNRIAELERQANEFKTKVEGLRRAKAATTVVKTEKEYVNAGASGTSRIEKVKCDRCEELEGILDFEKKSNVQLKKQIEQKDTARKQPLPVSTTSAPCPKCPTSQELLEQQKEENVEMMDQVMTQEKKTQEARAAKESVDRYLSLAQSQLVDAKHRSEKLQKENQDYRDACEKMKKEYADKMAELCRQEEEAKKQIATWEQMYSEWMSTMEKRVNNLQVTNQEFNTSMRDDNDNSHRRSGGAGNQRR</sequence>
<proteinExistence type="predicted"/>
<gene>
    <name evidence="3" type="ORF">XAT740_LOCUS46292</name>
</gene>
<accession>A0A815ZXN5</accession>
<feature type="compositionally biased region" description="Polar residues" evidence="2">
    <location>
        <begin position="103"/>
        <end position="115"/>
    </location>
</feature>
<name>A0A815ZXN5_ADIRI</name>
<protein>
    <submittedName>
        <fullName evidence="3">Uncharacterized protein</fullName>
    </submittedName>
</protein>
<dbReference type="AlphaFoldDB" id="A0A815ZXN5"/>
<comment type="caution">
    <text evidence="3">The sequence shown here is derived from an EMBL/GenBank/DDBJ whole genome shotgun (WGS) entry which is preliminary data.</text>
</comment>
<evidence type="ECO:0000256" key="2">
    <source>
        <dbReference type="SAM" id="MobiDB-lite"/>
    </source>
</evidence>
<organism evidence="3 4">
    <name type="scientific">Adineta ricciae</name>
    <name type="common">Rotifer</name>
    <dbReference type="NCBI Taxonomy" id="249248"/>
    <lineage>
        <taxon>Eukaryota</taxon>
        <taxon>Metazoa</taxon>
        <taxon>Spiralia</taxon>
        <taxon>Gnathifera</taxon>
        <taxon>Rotifera</taxon>
        <taxon>Eurotatoria</taxon>
        <taxon>Bdelloidea</taxon>
        <taxon>Adinetida</taxon>
        <taxon>Adinetidae</taxon>
        <taxon>Adineta</taxon>
    </lineage>
</organism>
<evidence type="ECO:0000256" key="1">
    <source>
        <dbReference type="SAM" id="Coils"/>
    </source>
</evidence>
<keyword evidence="1" id="KW-0175">Coiled coil</keyword>
<dbReference type="EMBL" id="CAJNOR010006192">
    <property type="protein sequence ID" value="CAF1588485.1"/>
    <property type="molecule type" value="Genomic_DNA"/>
</dbReference>
<reference evidence="3" key="1">
    <citation type="submission" date="2021-02" db="EMBL/GenBank/DDBJ databases">
        <authorList>
            <person name="Nowell W R."/>
        </authorList>
    </citation>
    <scope>NUCLEOTIDE SEQUENCE</scope>
</reference>
<feature type="region of interest" description="Disordered" evidence="2">
    <location>
        <begin position="90"/>
        <end position="115"/>
    </location>
</feature>